<protein>
    <submittedName>
        <fullName evidence="2">Uncharacterized protein</fullName>
    </submittedName>
</protein>
<organism evidence="2 3">
    <name type="scientific">Bythopirellula polymerisocia</name>
    <dbReference type="NCBI Taxonomy" id="2528003"/>
    <lineage>
        <taxon>Bacteria</taxon>
        <taxon>Pseudomonadati</taxon>
        <taxon>Planctomycetota</taxon>
        <taxon>Planctomycetia</taxon>
        <taxon>Pirellulales</taxon>
        <taxon>Lacipirellulaceae</taxon>
        <taxon>Bythopirellula</taxon>
    </lineage>
</organism>
<name>A0A5C6D0J4_9BACT</name>
<proteinExistence type="predicted"/>
<feature type="transmembrane region" description="Helical" evidence="1">
    <location>
        <begin position="21"/>
        <end position="44"/>
    </location>
</feature>
<keyword evidence="1" id="KW-0472">Membrane</keyword>
<evidence type="ECO:0000313" key="3">
    <source>
        <dbReference type="Proteomes" id="UP000318437"/>
    </source>
</evidence>
<feature type="transmembrane region" description="Helical" evidence="1">
    <location>
        <begin position="82"/>
        <end position="104"/>
    </location>
</feature>
<evidence type="ECO:0000313" key="2">
    <source>
        <dbReference type="EMBL" id="TWU30390.1"/>
    </source>
</evidence>
<reference evidence="2 3" key="1">
    <citation type="submission" date="2019-02" db="EMBL/GenBank/DDBJ databases">
        <title>Deep-cultivation of Planctomycetes and their phenomic and genomic characterization uncovers novel biology.</title>
        <authorList>
            <person name="Wiegand S."/>
            <person name="Jogler M."/>
            <person name="Boedeker C."/>
            <person name="Pinto D."/>
            <person name="Vollmers J."/>
            <person name="Rivas-Marin E."/>
            <person name="Kohn T."/>
            <person name="Peeters S.H."/>
            <person name="Heuer A."/>
            <person name="Rast P."/>
            <person name="Oberbeckmann S."/>
            <person name="Bunk B."/>
            <person name="Jeske O."/>
            <person name="Meyerdierks A."/>
            <person name="Storesund J.E."/>
            <person name="Kallscheuer N."/>
            <person name="Luecker S."/>
            <person name="Lage O.M."/>
            <person name="Pohl T."/>
            <person name="Merkel B.J."/>
            <person name="Hornburger P."/>
            <person name="Mueller R.-W."/>
            <person name="Bruemmer F."/>
            <person name="Labrenz M."/>
            <person name="Spormann A.M."/>
            <person name="Op Den Camp H."/>
            <person name="Overmann J."/>
            <person name="Amann R."/>
            <person name="Jetten M.S.M."/>
            <person name="Mascher T."/>
            <person name="Medema M.H."/>
            <person name="Devos D.P."/>
            <person name="Kaster A.-K."/>
            <person name="Ovreas L."/>
            <person name="Rohde M."/>
            <person name="Galperin M.Y."/>
            <person name="Jogler C."/>
        </authorList>
    </citation>
    <scope>NUCLEOTIDE SEQUENCE [LARGE SCALE GENOMIC DNA]</scope>
    <source>
        <strain evidence="2 3">Pla144</strain>
    </source>
</reference>
<feature type="transmembrane region" description="Helical" evidence="1">
    <location>
        <begin position="50"/>
        <end position="70"/>
    </location>
</feature>
<accession>A0A5C6D0J4</accession>
<dbReference type="Proteomes" id="UP000318437">
    <property type="component" value="Unassembled WGS sequence"/>
</dbReference>
<evidence type="ECO:0000256" key="1">
    <source>
        <dbReference type="SAM" id="Phobius"/>
    </source>
</evidence>
<dbReference type="EMBL" id="SJPS01000001">
    <property type="protein sequence ID" value="TWU30390.1"/>
    <property type="molecule type" value="Genomic_DNA"/>
</dbReference>
<gene>
    <name evidence="2" type="ORF">Pla144_11760</name>
</gene>
<dbReference type="RefSeq" id="WP_146448586.1">
    <property type="nucleotide sequence ID" value="NZ_SJPS01000001.1"/>
</dbReference>
<keyword evidence="3" id="KW-1185">Reference proteome</keyword>
<sequence>MNQNQSPKFQPQSATIRRVRVLLWFVLLLTFLGVFFPMVVFAVYQPVGSPIIWGIAGSSMAIAVVCLLVSLAGLSSPFFAQIYGLGIAGAFIVVSRLVALSATAQFSTGRSEGWNWGDPLACFALTIGLASGYVLFKQKRATECAKQDLS</sequence>
<comment type="caution">
    <text evidence="2">The sequence shown here is derived from an EMBL/GenBank/DDBJ whole genome shotgun (WGS) entry which is preliminary data.</text>
</comment>
<keyword evidence="1" id="KW-0812">Transmembrane</keyword>
<feature type="transmembrane region" description="Helical" evidence="1">
    <location>
        <begin position="116"/>
        <end position="136"/>
    </location>
</feature>
<dbReference type="AlphaFoldDB" id="A0A5C6D0J4"/>
<keyword evidence="1" id="KW-1133">Transmembrane helix</keyword>